<keyword evidence="1" id="KW-0472">Membrane</keyword>
<reference evidence="2 3" key="1">
    <citation type="submission" date="2017-10" db="EMBL/GenBank/DDBJ databases">
        <title>Genome sequence of Caulobacter mirabilis FWC38.</title>
        <authorList>
            <person name="Fiebig A."/>
            <person name="Crosson S."/>
        </authorList>
    </citation>
    <scope>NUCLEOTIDE SEQUENCE [LARGE SCALE GENOMIC DNA]</scope>
    <source>
        <strain evidence="2 3">FWC 38</strain>
    </source>
</reference>
<sequence length="180" mass="18911">MRSPKPVEWLFGNPASALVLTILAATGLIGWFLGQVPFFLAAVGVVAGSYAFRAANRVNAYTAWKREWDAMGGARRASPPVPRRIMLGVAAWCVLAWLAVDSASDPAMQGPVALFWLGSAALVVIAAVRWAMKKRPKPQPRSMPVAVCVSGGAGSPSVASAMAALPAHLTSFIAREPLSS</sequence>
<keyword evidence="1" id="KW-0812">Transmembrane</keyword>
<gene>
    <name evidence="2" type="ORF">CSW64_12235</name>
</gene>
<feature type="transmembrane region" description="Helical" evidence="1">
    <location>
        <begin position="81"/>
        <end position="100"/>
    </location>
</feature>
<name>A0A2D2AYN6_9CAUL</name>
<feature type="transmembrane region" description="Helical" evidence="1">
    <location>
        <begin position="12"/>
        <end position="32"/>
    </location>
</feature>
<dbReference type="AlphaFoldDB" id="A0A2D2AYN6"/>
<evidence type="ECO:0000313" key="3">
    <source>
        <dbReference type="Proteomes" id="UP000228945"/>
    </source>
</evidence>
<organism evidence="2 3">
    <name type="scientific">Caulobacter mirabilis</name>
    <dbReference type="NCBI Taxonomy" id="69666"/>
    <lineage>
        <taxon>Bacteria</taxon>
        <taxon>Pseudomonadati</taxon>
        <taxon>Pseudomonadota</taxon>
        <taxon>Alphaproteobacteria</taxon>
        <taxon>Caulobacterales</taxon>
        <taxon>Caulobacteraceae</taxon>
        <taxon>Caulobacter</taxon>
    </lineage>
</organism>
<dbReference type="OrthoDB" id="9839263at2"/>
<dbReference type="RefSeq" id="WP_099622379.1">
    <property type="nucleotide sequence ID" value="NZ_CP024201.1"/>
</dbReference>
<evidence type="ECO:0000313" key="2">
    <source>
        <dbReference type="EMBL" id="ATQ43128.1"/>
    </source>
</evidence>
<protein>
    <submittedName>
        <fullName evidence="2">Uncharacterized protein</fullName>
    </submittedName>
</protein>
<keyword evidence="1" id="KW-1133">Transmembrane helix</keyword>
<feature type="transmembrane region" description="Helical" evidence="1">
    <location>
        <begin position="112"/>
        <end position="132"/>
    </location>
</feature>
<dbReference type="KEGG" id="cmb:CSW64_12235"/>
<proteinExistence type="predicted"/>
<keyword evidence="3" id="KW-1185">Reference proteome</keyword>
<dbReference type="EMBL" id="CP024201">
    <property type="protein sequence ID" value="ATQ43128.1"/>
    <property type="molecule type" value="Genomic_DNA"/>
</dbReference>
<evidence type="ECO:0000256" key="1">
    <source>
        <dbReference type="SAM" id="Phobius"/>
    </source>
</evidence>
<feature type="transmembrane region" description="Helical" evidence="1">
    <location>
        <begin position="38"/>
        <end position="56"/>
    </location>
</feature>
<dbReference type="Proteomes" id="UP000228945">
    <property type="component" value="Chromosome"/>
</dbReference>
<accession>A0A2D2AYN6</accession>